<evidence type="ECO:0000256" key="2">
    <source>
        <dbReference type="ARBA" id="ARBA00023002"/>
    </source>
</evidence>
<dbReference type="Gene3D" id="3.30.70.2520">
    <property type="match status" value="1"/>
</dbReference>
<dbReference type="InterPro" id="IPR016171">
    <property type="entry name" value="Vanillyl_alc_oxidase_C-sub2"/>
</dbReference>
<dbReference type="InterPro" id="IPR006311">
    <property type="entry name" value="TAT_signal"/>
</dbReference>
<dbReference type="SUPFAM" id="SSF56176">
    <property type="entry name" value="FAD-binding/transporter-associated domain-like"/>
    <property type="match status" value="1"/>
</dbReference>
<dbReference type="InterPro" id="IPR016167">
    <property type="entry name" value="FAD-bd_PCMH_sub1"/>
</dbReference>
<dbReference type="PANTHER" id="PTHR43762">
    <property type="entry name" value="L-GULONOLACTONE OXIDASE"/>
    <property type="match status" value="1"/>
</dbReference>
<keyword evidence="2" id="KW-0560">Oxidoreductase</keyword>
<feature type="domain" description="FAD-binding PCMH-type" evidence="3">
    <location>
        <begin position="57"/>
        <end position="224"/>
    </location>
</feature>
<dbReference type="EMBL" id="BAAAEI010000001">
    <property type="protein sequence ID" value="GAA0340915.1"/>
    <property type="molecule type" value="Genomic_DNA"/>
</dbReference>
<evidence type="ECO:0000256" key="1">
    <source>
        <dbReference type="ARBA" id="ARBA00022827"/>
    </source>
</evidence>
<evidence type="ECO:0000313" key="4">
    <source>
        <dbReference type="EMBL" id="GAA0340915.1"/>
    </source>
</evidence>
<dbReference type="InterPro" id="IPR016169">
    <property type="entry name" value="FAD-bd_PCMH_sub2"/>
</dbReference>
<evidence type="ECO:0000259" key="3">
    <source>
        <dbReference type="PROSITE" id="PS51387"/>
    </source>
</evidence>
<organism evidence="4 5">
    <name type="scientific">Bowmanella denitrificans</name>
    <dbReference type="NCBI Taxonomy" id="366582"/>
    <lineage>
        <taxon>Bacteria</taxon>
        <taxon>Pseudomonadati</taxon>
        <taxon>Pseudomonadota</taxon>
        <taxon>Gammaproteobacteria</taxon>
        <taxon>Alteromonadales</taxon>
        <taxon>Alteromonadaceae</taxon>
        <taxon>Bowmanella</taxon>
    </lineage>
</organism>
<gene>
    <name evidence="4" type="ORF">GCM10009092_01760</name>
</gene>
<dbReference type="InterPro" id="IPR010031">
    <property type="entry name" value="FAD_lactone_oxidase-like"/>
</dbReference>
<accession>A0ABP3GBE8</accession>
<comment type="caution">
    <text evidence="4">The sequence shown here is derived from an EMBL/GenBank/DDBJ whole genome shotgun (WGS) entry which is preliminary data.</text>
</comment>
<dbReference type="InterPro" id="IPR007173">
    <property type="entry name" value="ALO_C"/>
</dbReference>
<dbReference type="PROSITE" id="PS51387">
    <property type="entry name" value="FAD_PCMH"/>
    <property type="match status" value="1"/>
</dbReference>
<dbReference type="PANTHER" id="PTHR43762:SF1">
    <property type="entry name" value="D-ARABINONO-1,4-LACTONE OXIDASE"/>
    <property type="match status" value="1"/>
</dbReference>
<reference evidence="5" key="1">
    <citation type="journal article" date="2019" name="Int. J. Syst. Evol. Microbiol.">
        <title>The Global Catalogue of Microorganisms (GCM) 10K type strain sequencing project: providing services to taxonomists for standard genome sequencing and annotation.</title>
        <authorList>
            <consortium name="The Broad Institute Genomics Platform"/>
            <consortium name="The Broad Institute Genome Sequencing Center for Infectious Disease"/>
            <person name="Wu L."/>
            <person name="Ma J."/>
        </authorList>
    </citation>
    <scope>NUCLEOTIDE SEQUENCE [LARGE SCALE GENOMIC DNA]</scope>
    <source>
        <strain evidence="5">JCM 13378</strain>
    </source>
</reference>
<dbReference type="PROSITE" id="PS51318">
    <property type="entry name" value="TAT"/>
    <property type="match status" value="1"/>
</dbReference>
<proteinExistence type="predicted"/>
<dbReference type="RefSeq" id="WP_343840594.1">
    <property type="nucleotide sequence ID" value="NZ_BAAAEI010000001.1"/>
</dbReference>
<dbReference type="PIRSF" id="PIRSF000136">
    <property type="entry name" value="LGO_GLO"/>
    <property type="match status" value="1"/>
</dbReference>
<dbReference type="Gene3D" id="3.30.43.10">
    <property type="entry name" value="Uridine Diphospho-n-acetylenolpyruvylglucosamine Reductase, domain 2"/>
    <property type="match status" value="1"/>
</dbReference>
<dbReference type="InterPro" id="IPR016166">
    <property type="entry name" value="FAD-bd_PCMH"/>
</dbReference>
<sequence>MHNKSQAQISRRTMLKGLAAGAALPLTGCSRNPAAPQLQAPFVPGKSLPWINWGKNHSCYPAQRLAPRNEAQLLEGLVNAKGTVRAVGSSHAFSALVPTDDTLLTTDYLSGLISHDAEKQQAQVWGGTRLHNLGPLLESVGLATVNLPDMDYPSLAGAIATSTHGTGKNFGSLSTQVAGLTLATLDGRLLDVSADRHADIFKAACTHLGALGIVTRVNLQCQPAYQLTEVSQVEPLEQMLAELDQRMAQNRNFELFALPYSPLGISVTTNEASAGDANQGEDDPGALNQLRQVFESVSWLPGVGESLYAWLLEKAFGGNPPVIRSGASYRVLAHARTTRFCEMEYSIPVEAGPACLREVLATIQKRRLPACFPIEYRHVKGDDIMLSMYQGRDSAVLSIHQFGDLDYRPFFAEIEPIFHRYDGRPHWGKIHTLQAPQLAALYPKHWQDFLALRESLDPSGKLLNTHLQQVLGVIS</sequence>
<dbReference type="Gene3D" id="3.30.465.10">
    <property type="match status" value="1"/>
</dbReference>
<dbReference type="NCBIfam" id="TIGR01679">
    <property type="entry name" value="bact_FAD_ox"/>
    <property type="match status" value="1"/>
</dbReference>
<dbReference type="Proteomes" id="UP001501757">
    <property type="component" value="Unassembled WGS sequence"/>
</dbReference>
<keyword evidence="1" id="KW-0285">Flavoprotein</keyword>
<evidence type="ECO:0000313" key="5">
    <source>
        <dbReference type="Proteomes" id="UP001501757"/>
    </source>
</evidence>
<dbReference type="Pfam" id="PF01565">
    <property type="entry name" value="FAD_binding_4"/>
    <property type="match status" value="1"/>
</dbReference>
<dbReference type="Gene3D" id="1.10.45.10">
    <property type="entry name" value="Vanillyl-alcohol Oxidase, Chain A, domain 4"/>
    <property type="match status" value="1"/>
</dbReference>
<keyword evidence="1" id="KW-0274">FAD</keyword>
<protein>
    <submittedName>
        <fullName evidence="4">D-arabinono-1,4-lactone oxidase</fullName>
    </submittedName>
</protein>
<dbReference type="InterPro" id="IPR006094">
    <property type="entry name" value="Oxid_FAD_bind_N"/>
</dbReference>
<keyword evidence="5" id="KW-1185">Reference proteome</keyword>
<dbReference type="Pfam" id="PF04030">
    <property type="entry name" value="ALO"/>
    <property type="match status" value="1"/>
</dbReference>
<dbReference type="InterPro" id="IPR036318">
    <property type="entry name" value="FAD-bd_PCMH-like_sf"/>
</dbReference>
<name>A0ABP3GBE8_9ALTE</name>